<evidence type="ECO:0000256" key="2">
    <source>
        <dbReference type="ARBA" id="ARBA00022679"/>
    </source>
</evidence>
<dbReference type="InterPro" id="IPR035966">
    <property type="entry name" value="PKF_sf"/>
</dbReference>
<evidence type="ECO:0000256" key="6">
    <source>
        <dbReference type="ARBA" id="ARBA00022840"/>
    </source>
</evidence>
<evidence type="ECO:0000256" key="10">
    <source>
        <dbReference type="HAMAP-Rule" id="MF_01981"/>
    </source>
</evidence>
<accession>A0ABN2R309</accession>
<evidence type="ECO:0000256" key="1">
    <source>
        <dbReference type="ARBA" id="ARBA00001946"/>
    </source>
</evidence>
<evidence type="ECO:0000256" key="7">
    <source>
        <dbReference type="ARBA" id="ARBA00022842"/>
    </source>
</evidence>
<dbReference type="Proteomes" id="UP001499854">
    <property type="component" value="Unassembled WGS sequence"/>
</dbReference>
<feature type="binding site" evidence="10">
    <location>
        <begin position="258"/>
        <end position="260"/>
    </location>
    <ligand>
        <name>substrate</name>
    </ligand>
</feature>
<dbReference type="PIRSF" id="PIRSF000534">
    <property type="entry name" value="PPi_PFK_TP0108"/>
    <property type="match status" value="1"/>
</dbReference>
<keyword evidence="6 10" id="KW-0067">ATP-binding</keyword>
<evidence type="ECO:0000256" key="3">
    <source>
        <dbReference type="ARBA" id="ARBA00022723"/>
    </source>
</evidence>
<evidence type="ECO:0000313" key="12">
    <source>
        <dbReference type="EMBL" id="GAA1962559.1"/>
    </source>
</evidence>
<comment type="pathway">
    <text evidence="10">Carbohydrate degradation; glycolysis; D-glyceraldehyde 3-phosphate and glycerone phosphate from D-glucose: step 3/4.</text>
</comment>
<dbReference type="EC" id="2.7.1.11" evidence="10"/>
<keyword evidence="5 10" id="KW-0418">Kinase</keyword>
<comment type="function">
    <text evidence="10">Catalyzes the phosphorylation of D-fructose 6-phosphate to fructose 1,6-bisphosphate by ATP, the first committing step of glycolysis.</text>
</comment>
<feature type="binding site" evidence="10">
    <location>
        <position position="185"/>
    </location>
    <ligand>
        <name>Mg(2+)</name>
        <dbReference type="ChEBI" id="CHEBI:18420"/>
        <note>catalytic</note>
    </ligand>
</feature>
<feature type="site" description="Important for substrate specificity; cannot use PPi as phosphoryl donor" evidence="10">
    <location>
        <position position="186"/>
    </location>
</feature>
<sequence length="439" mass="46956">MNTADLLTITSDDLAITRLGERTVDTPLKELLGERQETMHYVTETDRVLLDVVQGIAKKRGVDVAGLPAFNPGGPREKLFFEPGEVTAGIVTCGGLCPGLNNVIRGLVLHLGRAYGVRKVLGFRNGFKGLADGSEPLRLTEAAVADINNRGGTILGTSRGNQDPAVAVDTLVRLGVNILFVIGGDGSLRGAQKLADEALRRGERIAVVGIPKTIDNDIPWIDRSFGFQTAFTQAAESIRAAHVEAFSTENGVGLVKLMGRHSGFIASHATLASHDVDFTLIPEVPFDIDVFLSCLKKKVEQQGHAVVVVAEGAGQEHFPASDQTDASGNAKLNDIGGLLKKRIIDWFGDAPLSVRYVDPGYEIRSVPANAADAVYCTRLAQAATHAGMAGFTSMVVGQWHGRMVHLPITLATASRSVVDPYGQLWMNVLETTGQPKKLH</sequence>
<feature type="domain" description="Phosphofructokinase" evidence="11">
    <location>
        <begin position="88"/>
        <end position="385"/>
    </location>
</feature>
<comment type="catalytic activity">
    <reaction evidence="9 10">
        <text>beta-D-fructose 6-phosphate + ATP = beta-D-fructose 1,6-bisphosphate + ADP + H(+)</text>
        <dbReference type="Rhea" id="RHEA:16109"/>
        <dbReference type="ChEBI" id="CHEBI:15378"/>
        <dbReference type="ChEBI" id="CHEBI:30616"/>
        <dbReference type="ChEBI" id="CHEBI:32966"/>
        <dbReference type="ChEBI" id="CHEBI:57634"/>
        <dbReference type="ChEBI" id="CHEBI:456216"/>
        <dbReference type="EC" id="2.7.1.11"/>
    </reaction>
</comment>
<reference evidence="12 13" key="1">
    <citation type="journal article" date="2019" name="Int. J. Syst. Evol. Microbiol.">
        <title>The Global Catalogue of Microorganisms (GCM) 10K type strain sequencing project: providing services to taxonomists for standard genome sequencing and annotation.</title>
        <authorList>
            <consortium name="The Broad Institute Genomics Platform"/>
            <consortium name="The Broad Institute Genome Sequencing Center for Infectious Disease"/>
            <person name="Wu L."/>
            <person name="Ma J."/>
        </authorList>
    </citation>
    <scope>NUCLEOTIDE SEQUENCE [LARGE SCALE GENOMIC DNA]</scope>
    <source>
        <strain evidence="12 13">JCM 16013</strain>
    </source>
</reference>
<comment type="cofactor">
    <cofactor evidence="1 10">
        <name>Mg(2+)</name>
        <dbReference type="ChEBI" id="CHEBI:18420"/>
    </cofactor>
</comment>
<feature type="active site" description="Proton acceptor" evidence="10">
    <location>
        <position position="215"/>
    </location>
</feature>
<proteinExistence type="inferred from homology"/>
<dbReference type="InterPro" id="IPR000023">
    <property type="entry name" value="Phosphofructokinase_dom"/>
</dbReference>
<organism evidence="12 13">
    <name type="scientific">Catenulispora subtropica</name>
    <dbReference type="NCBI Taxonomy" id="450798"/>
    <lineage>
        <taxon>Bacteria</taxon>
        <taxon>Bacillati</taxon>
        <taxon>Actinomycetota</taxon>
        <taxon>Actinomycetes</taxon>
        <taxon>Catenulisporales</taxon>
        <taxon>Catenulisporaceae</taxon>
        <taxon>Catenulispora</taxon>
    </lineage>
</organism>
<dbReference type="InterPro" id="IPR050929">
    <property type="entry name" value="PFKA"/>
</dbReference>
<keyword evidence="2 10" id="KW-0808">Transferase</keyword>
<dbReference type="SUPFAM" id="SSF53784">
    <property type="entry name" value="Phosphofructokinase"/>
    <property type="match status" value="1"/>
</dbReference>
<dbReference type="Gene3D" id="3.40.50.450">
    <property type="match status" value="1"/>
</dbReference>
<evidence type="ECO:0000256" key="8">
    <source>
        <dbReference type="ARBA" id="ARBA00023152"/>
    </source>
</evidence>
<dbReference type="PANTHER" id="PTHR45770">
    <property type="entry name" value="ATP-DEPENDENT 6-PHOSPHOFRUCTOKINASE 1"/>
    <property type="match status" value="1"/>
</dbReference>
<dbReference type="RefSeq" id="WP_344656601.1">
    <property type="nucleotide sequence ID" value="NZ_BAAAQM010000008.1"/>
</dbReference>
<dbReference type="InterPro" id="IPR022953">
    <property type="entry name" value="ATP_PFK"/>
</dbReference>
<evidence type="ECO:0000313" key="13">
    <source>
        <dbReference type="Proteomes" id="UP001499854"/>
    </source>
</evidence>
<evidence type="ECO:0000256" key="5">
    <source>
        <dbReference type="ARBA" id="ARBA00022777"/>
    </source>
</evidence>
<evidence type="ECO:0000256" key="9">
    <source>
        <dbReference type="ARBA" id="ARBA00048070"/>
    </source>
</evidence>
<dbReference type="InterPro" id="IPR012004">
    <property type="entry name" value="PyroP-dep_PFK_TP0108"/>
</dbReference>
<feature type="binding site" evidence="10">
    <location>
        <position position="95"/>
    </location>
    <ligand>
        <name>ATP</name>
        <dbReference type="ChEBI" id="CHEBI:30616"/>
    </ligand>
</feature>
<feature type="binding site" evidence="10">
    <location>
        <begin position="159"/>
        <end position="160"/>
    </location>
    <ligand>
        <name>ATP</name>
        <dbReference type="ChEBI" id="CHEBI:30616"/>
    </ligand>
</feature>
<keyword evidence="13" id="KW-1185">Reference proteome</keyword>
<feature type="binding site" evidence="10">
    <location>
        <begin position="213"/>
        <end position="215"/>
    </location>
    <ligand>
        <name>substrate</name>
    </ligand>
</feature>
<gene>
    <name evidence="10" type="primary">pfkA</name>
    <name evidence="12" type="ORF">GCM10009838_19350</name>
</gene>
<dbReference type="NCBIfam" id="NF005301">
    <property type="entry name" value="PRK06830.1"/>
    <property type="match status" value="1"/>
</dbReference>
<dbReference type="EMBL" id="BAAAQM010000008">
    <property type="protein sequence ID" value="GAA1962559.1"/>
    <property type="molecule type" value="Genomic_DNA"/>
</dbReference>
<protein>
    <recommendedName>
        <fullName evidence="10">ATP-dependent 6-phosphofructokinase</fullName>
        <shortName evidence="10">ATP-PFK</shortName>
        <shortName evidence="10">Phosphofructokinase</shortName>
        <ecNumber evidence="10">2.7.1.11</ecNumber>
    </recommendedName>
    <alternativeName>
        <fullName evidence="10">Phosphohexokinase</fullName>
    </alternativeName>
</protein>
<dbReference type="HAMAP" id="MF_01981">
    <property type="entry name" value="Phosphofructokinase_II_X"/>
    <property type="match status" value="1"/>
</dbReference>
<keyword evidence="10" id="KW-0963">Cytoplasm</keyword>
<comment type="subcellular location">
    <subcellularLocation>
        <location evidence="10">Cytoplasm</location>
    </subcellularLocation>
</comment>
<feature type="binding site" evidence="10">
    <location>
        <begin position="361"/>
        <end position="364"/>
    </location>
    <ligand>
        <name>substrate</name>
    </ligand>
</feature>
<feature type="binding site" evidence="10">
    <location>
        <position position="311"/>
    </location>
    <ligand>
        <name>substrate</name>
    </ligand>
</feature>
<feature type="binding site" evidence="10">
    <location>
        <begin position="184"/>
        <end position="187"/>
    </location>
    <ligand>
        <name>ATP</name>
        <dbReference type="ChEBI" id="CHEBI:30616"/>
    </ligand>
</feature>
<keyword evidence="8 10" id="KW-0324">Glycolysis</keyword>
<name>A0ABN2R309_9ACTN</name>
<evidence type="ECO:0000259" key="11">
    <source>
        <dbReference type="Pfam" id="PF00365"/>
    </source>
</evidence>
<keyword evidence="4 10" id="KW-0547">Nucleotide-binding</keyword>
<dbReference type="Pfam" id="PF00365">
    <property type="entry name" value="PFK"/>
    <property type="match status" value="1"/>
</dbReference>
<comment type="similarity">
    <text evidence="10">Belongs to the phosphofructokinase type A (PFKA) family. PPi-dependent PFK group II subfamily. Atypical ATP-dependent clade 'X' sub-subfamily.</text>
</comment>
<comment type="caution">
    <text evidence="12">The sequence shown here is derived from an EMBL/GenBank/DDBJ whole genome shotgun (WGS) entry which is preliminary data.</text>
</comment>
<evidence type="ECO:0000256" key="4">
    <source>
        <dbReference type="ARBA" id="ARBA00022741"/>
    </source>
</evidence>
<keyword evidence="7 10" id="KW-0460">Magnesium</keyword>
<keyword evidence="3 10" id="KW-0479">Metal-binding</keyword>
<comment type="subunit">
    <text evidence="10">Homodimer.</text>
</comment>
<dbReference type="PRINTS" id="PR00476">
    <property type="entry name" value="PHFRCTKINASE"/>
</dbReference>